<feature type="region of interest" description="Disordered" evidence="11">
    <location>
        <begin position="272"/>
        <end position="372"/>
    </location>
</feature>
<feature type="compositionally biased region" description="Basic and acidic residues" evidence="11">
    <location>
        <begin position="321"/>
        <end position="339"/>
    </location>
</feature>
<feature type="compositionally biased region" description="Acidic residues" evidence="11">
    <location>
        <begin position="362"/>
        <end position="372"/>
    </location>
</feature>
<evidence type="ECO:0000313" key="13">
    <source>
        <dbReference type="Proteomes" id="UP000694865"/>
    </source>
</evidence>
<feature type="compositionally biased region" description="Basic residues" evidence="11">
    <location>
        <begin position="1"/>
        <end position="10"/>
    </location>
</feature>
<evidence type="ECO:0000256" key="7">
    <source>
        <dbReference type="ARBA" id="ARBA00022927"/>
    </source>
</evidence>
<evidence type="ECO:0000256" key="8">
    <source>
        <dbReference type="ARBA" id="ARBA00022989"/>
    </source>
</evidence>
<evidence type="ECO:0000256" key="5">
    <source>
        <dbReference type="ARBA" id="ARBA00022692"/>
    </source>
</evidence>
<dbReference type="PANTHER" id="PTHR12443:SF9">
    <property type="entry name" value="TRANSLOCATION PROTEIN SEC62"/>
    <property type="match status" value="1"/>
</dbReference>
<keyword evidence="13" id="KW-1185">Reference proteome</keyword>
<feature type="compositionally biased region" description="Basic and acidic residues" evidence="11">
    <location>
        <begin position="11"/>
        <end position="24"/>
    </location>
</feature>
<evidence type="ECO:0000256" key="4">
    <source>
        <dbReference type="ARBA" id="ARBA00022448"/>
    </source>
</evidence>
<feature type="compositionally biased region" description="Basic and acidic residues" evidence="11">
    <location>
        <begin position="132"/>
        <end position="141"/>
    </location>
</feature>
<keyword evidence="7" id="KW-0653">Protein transport</keyword>
<reference evidence="14" key="1">
    <citation type="submission" date="2025-08" db="UniProtKB">
        <authorList>
            <consortium name="RefSeq"/>
        </authorList>
    </citation>
    <scope>IDENTIFICATION</scope>
    <source>
        <tissue evidence="14">Testes</tissue>
    </source>
</reference>
<evidence type="ECO:0000256" key="9">
    <source>
        <dbReference type="ARBA" id="ARBA00023010"/>
    </source>
</evidence>
<evidence type="ECO:0000256" key="3">
    <source>
        <dbReference type="ARBA" id="ARBA00021257"/>
    </source>
</evidence>
<keyword evidence="9" id="KW-0811">Translocation</keyword>
<feature type="transmembrane region" description="Helical" evidence="12">
    <location>
        <begin position="180"/>
        <end position="202"/>
    </location>
</feature>
<proteinExistence type="inferred from homology"/>
<comment type="subcellular location">
    <subcellularLocation>
        <location evidence="1">Endoplasmic reticulum membrane</location>
        <topology evidence="1">Multi-pass membrane protein</topology>
    </subcellularLocation>
</comment>
<comment type="similarity">
    <text evidence="2">Belongs to the SEC62 family.</text>
</comment>
<evidence type="ECO:0000256" key="2">
    <source>
        <dbReference type="ARBA" id="ARBA00010604"/>
    </source>
</evidence>
<name>A0ABM0GV56_SACKO</name>
<evidence type="ECO:0000313" key="14">
    <source>
        <dbReference type="RefSeq" id="XP_002737999.1"/>
    </source>
</evidence>
<organism evidence="13 14">
    <name type="scientific">Saccoglossus kowalevskii</name>
    <name type="common">Acorn worm</name>
    <dbReference type="NCBI Taxonomy" id="10224"/>
    <lineage>
        <taxon>Eukaryota</taxon>
        <taxon>Metazoa</taxon>
        <taxon>Hemichordata</taxon>
        <taxon>Enteropneusta</taxon>
        <taxon>Harrimaniidae</taxon>
        <taxon>Saccoglossus</taxon>
    </lineage>
</organism>
<evidence type="ECO:0000256" key="1">
    <source>
        <dbReference type="ARBA" id="ARBA00004477"/>
    </source>
</evidence>
<feature type="region of interest" description="Disordered" evidence="11">
    <location>
        <begin position="106"/>
        <end position="141"/>
    </location>
</feature>
<evidence type="ECO:0000256" key="12">
    <source>
        <dbReference type="SAM" id="Phobius"/>
    </source>
</evidence>
<feature type="compositionally biased region" description="Basic and acidic residues" evidence="11">
    <location>
        <begin position="106"/>
        <end position="123"/>
    </location>
</feature>
<feature type="compositionally biased region" description="Acidic residues" evidence="11">
    <location>
        <begin position="292"/>
        <end position="320"/>
    </location>
</feature>
<keyword evidence="5 12" id="KW-0812">Transmembrane</keyword>
<evidence type="ECO:0000256" key="10">
    <source>
        <dbReference type="ARBA" id="ARBA00023136"/>
    </source>
</evidence>
<keyword evidence="6" id="KW-0256">Endoplasmic reticulum</keyword>
<dbReference type="RefSeq" id="XP_002737999.1">
    <property type="nucleotide sequence ID" value="XM_002737953.2"/>
</dbReference>
<feature type="region of interest" description="Disordered" evidence="11">
    <location>
        <begin position="1"/>
        <end position="24"/>
    </location>
</feature>
<accession>A0ABM0GV56</accession>
<keyword evidence="8 12" id="KW-1133">Transmembrane helix</keyword>
<evidence type="ECO:0000256" key="6">
    <source>
        <dbReference type="ARBA" id="ARBA00022824"/>
    </source>
</evidence>
<dbReference type="Pfam" id="PF03839">
    <property type="entry name" value="Sec62"/>
    <property type="match status" value="1"/>
</dbReference>
<sequence>MAARRPKQKKRNNEPQKEELTKEETAVAKHIRFNLSTKKTTIMGQQGEYFTAAKAVDMLLDSKWASGKTNETELFTTRQTVVDYLDGLLQKGLFYRAVKVFKEKKEKDKEKKEAKEKGDAGEKKIKKKKKERKENEDTPTGKKLKEVKRKFKLEPHDEQIFIDGSDAYVWVYDPTHPKTFIMGLLLVIGAAAVCLFPLWPWWMRLGTYYISLVAACLVGGILVLALFRCILFVFIWIFTMGKHHFWLLPNLMADVGILESFKPFYTHEVSTTEKNKDDTDAKNKKEEKQNEENQEEEEKESGQDSDDEAEQKDEDDDDADKDVSEKEETDTASKNEKENINGSKNGEGFEVIHQEEISAATEDMEESDSQQS</sequence>
<protein>
    <recommendedName>
        <fullName evidence="3">Translocation protein SEC62</fullName>
    </recommendedName>
</protein>
<dbReference type="InterPro" id="IPR004728">
    <property type="entry name" value="Sec62"/>
</dbReference>
<evidence type="ECO:0000256" key="11">
    <source>
        <dbReference type="SAM" id="MobiDB-lite"/>
    </source>
</evidence>
<dbReference type="Proteomes" id="UP000694865">
    <property type="component" value="Unplaced"/>
</dbReference>
<dbReference type="PANTHER" id="PTHR12443">
    <property type="entry name" value="TRANSLOCATION PROTEIN SEC62"/>
    <property type="match status" value="1"/>
</dbReference>
<keyword evidence="4" id="KW-0813">Transport</keyword>
<dbReference type="GeneID" id="100375437"/>
<gene>
    <name evidence="14" type="primary">LOC100375437</name>
</gene>
<feature type="compositionally biased region" description="Basic and acidic residues" evidence="11">
    <location>
        <begin position="272"/>
        <end position="291"/>
    </location>
</feature>
<keyword evidence="10 12" id="KW-0472">Membrane</keyword>
<feature type="transmembrane region" description="Helical" evidence="12">
    <location>
        <begin position="208"/>
        <end position="238"/>
    </location>
</feature>